<evidence type="ECO:0000256" key="5">
    <source>
        <dbReference type="ARBA" id="ARBA00044965"/>
    </source>
</evidence>
<evidence type="ECO:0000256" key="7">
    <source>
        <dbReference type="SAM" id="Coils"/>
    </source>
</evidence>
<dbReference type="GO" id="GO:0008290">
    <property type="term" value="C:F-actin capping protein complex"/>
    <property type="evidence" value="ECO:0007669"/>
    <property type="project" value="UniProtKB-UniRule"/>
</dbReference>
<evidence type="ECO:0000313" key="9">
    <source>
        <dbReference type="Proteomes" id="UP000655588"/>
    </source>
</evidence>
<sequence length="316" mass="36036">MAADGDVIPDQEKVRIVSDFILHSPPGEFNEVFNDVRVLLNNDNLLKEGASGAFAQYNKDQLTPVKIEGSEYPALITEHNDLGGQRFYDARSKQSFKYDHLRKEAQDYEPYEPDSVAEPWRSALQDEITTYTQSHYRHGACSVFGKSQGGNITLTACIEDHQFQPKNFWNGRWRSVWTVSFSPSSGNAELRGSLKVQVHYYEDGNVQLVSSKEVKESLPISNEKQTAKELIRLVEESENDYQTAISENYQTMSDTTFKALRRQLPVMRTKIDWNKIVSYSIGKELKTHFAAWVKSGGVMCMGANVTMLHEIWLNMF</sequence>
<dbReference type="GO" id="GO:0051015">
    <property type="term" value="F:actin filament binding"/>
    <property type="evidence" value="ECO:0007669"/>
    <property type="project" value="TreeGrafter"/>
</dbReference>
<gene>
    <name evidence="8" type="ORF">E2986_07918</name>
</gene>
<dbReference type="PROSITE" id="PS00748">
    <property type="entry name" value="F_ACTIN_CAPPING_A_1"/>
    <property type="match status" value="1"/>
</dbReference>
<dbReference type="InterPro" id="IPR042489">
    <property type="entry name" value="CapZ_alpha_1"/>
</dbReference>
<evidence type="ECO:0000256" key="1">
    <source>
        <dbReference type="ARBA" id="ARBA00010479"/>
    </source>
</evidence>
<dbReference type="FunFam" id="3.90.1150.210:FF:000003">
    <property type="entry name" value="F-actin-capping protein subunit alpha"/>
    <property type="match status" value="1"/>
</dbReference>
<dbReference type="Gene3D" id="3.90.1150.210">
    <property type="entry name" value="F-actin capping protein, beta subunit"/>
    <property type="match status" value="1"/>
</dbReference>
<comment type="caution">
    <text evidence="8">The sequence shown here is derived from an EMBL/GenBank/DDBJ whole genome shotgun (WGS) entry which is preliminary data.</text>
</comment>
<comment type="function">
    <text evidence="6">F-actin-capping proteins bind in a Ca(2+)-independent manner to the fast growing ends of actin filaments (barbed end) thereby blocking the exchange of subunits at these ends. Unlike other capping proteins (such as gelsolin and severin), these proteins do not sever actin filaments.</text>
</comment>
<dbReference type="FunFam" id="3.30.1140.60:FF:000001">
    <property type="entry name" value="F-actin-capping protein subunit alpha"/>
    <property type="match status" value="1"/>
</dbReference>
<evidence type="ECO:0000256" key="3">
    <source>
        <dbReference type="ARBA" id="ARBA00022467"/>
    </source>
</evidence>
<dbReference type="SUPFAM" id="SSF90096">
    <property type="entry name" value="Subunits of heterodimeric actin filament capping protein Capz"/>
    <property type="match status" value="1"/>
</dbReference>
<dbReference type="PANTHER" id="PTHR10653">
    <property type="entry name" value="F-ACTIN-CAPPING PROTEIN SUBUNIT ALPHA"/>
    <property type="match status" value="1"/>
</dbReference>
<dbReference type="Pfam" id="PF01267">
    <property type="entry name" value="F-actin_cap_A"/>
    <property type="match status" value="1"/>
</dbReference>
<dbReference type="EMBL" id="WNWW01000418">
    <property type="protein sequence ID" value="KAF3425122.1"/>
    <property type="molecule type" value="Genomic_DNA"/>
</dbReference>
<proteinExistence type="inferred from homology"/>
<organism evidence="8 9">
    <name type="scientific">Frieseomelitta varia</name>
    <dbReference type="NCBI Taxonomy" id="561572"/>
    <lineage>
        <taxon>Eukaryota</taxon>
        <taxon>Metazoa</taxon>
        <taxon>Ecdysozoa</taxon>
        <taxon>Arthropoda</taxon>
        <taxon>Hexapoda</taxon>
        <taxon>Insecta</taxon>
        <taxon>Pterygota</taxon>
        <taxon>Neoptera</taxon>
        <taxon>Endopterygota</taxon>
        <taxon>Hymenoptera</taxon>
        <taxon>Apocrita</taxon>
        <taxon>Aculeata</taxon>
        <taxon>Apoidea</taxon>
        <taxon>Anthophila</taxon>
        <taxon>Apidae</taxon>
        <taxon>Frieseomelitta</taxon>
    </lineage>
</organism>
<dbReference type="AlphaFoldDB" id="A0A833S8F8"/>
<keyword evidence="3 6" id="KW-0117">Actin capping</keyword>
<keyword evidence="9" id="KW-1185">Reference proteome</keyword>
<reference evidence="8" key="1">
    <citation type="submission" date="2019-11" db="EMBL/GenBank/DDBJ databases">
        <title>The nuclear and mitochondrial genomes of Frieseomelitta varia - a highly eusocial stingless bee (Meliponini) with a permanently sterile worker caste.</title>
        <authorList>
            <person name="Freitas F.C.P."/>
            <person name="Lourenco A.P."/>
            <person name="Nunes F.M.F."/>
            <person name="Paschoal A.R."/>
            <person name="Abreu F.C.P."/>
            <person name="Barbin F.O."/>
            <person name="Bataglia L."/>
            <person name="Cardoso-Junior C.A.M."/>
            <person name="Cervoni M.S."/>
            <person name="Silva S.R."/>
            <person name="Dalarmi F."/>
            <person name="Del Lama M.A."/>
            <person name="Depintor T.S."/>
            <person name="Ferreira K.M."/>
            <person name="Goria P.S."/>
            <person name="Jaskot M.C."/>
            <person name="Lago D.C."/>
            <person name="Luna-Lucena D."/>
            <person name="Moda L.M."/>
            <person name="Nascimento L."/>
            <person name="Pedrino M."/>
            <person name="Rabico F.O."/>
            <person name="Sanches F.C."/>
            <person name="Santos D.E."/>
            <person name="Santos C.G."/>
            <person name="Vieira J."/>
            <person name="Lopes T.F."/>
            <person name="Barchuk A.R."/>
            <person name="Hartfelder K."/>
            <person name="Simoes Z.L.P."/>
            <person name="Bitondi M.M.G."/>
            <person name="Pinheiro D.G."/>
        </authorList>
    </citation>
    <scope>NUCLEOTIDE SEQUENCE</scope>
    <source>
        <strain evidence="8">USP_RPSP 00005682</strain>
        <tissue evidence="8">Whole individual</tissue>
    </source>
</reference>
<keyword evidence="4 6" id="KW-0009">Actin-binding</keyword>
<dbReference type="PANTHER" id="PTHR10653:SF0">
    <property type="entry name" value="F-ACTIN-CAPPING PROTEIN SUBUNIT ALPHA"/>
    <property type="match status" value="1"/>
</dbReference>
<dbReference type="PRINTS" id="PR00191">
    <property type="entry name" value="FACTINCAPA"/>
</dbReference>
<dbReference type="GO" id="GO:0030863">
    <property type="term" value="C:cortical cytoskeleton"/>
    <property type="evidence" value="ECO:0007669"/>
    <property type="project" value="TreeGrafter"/>
</dbReference>
<evidence type="ECO:0000256" key="4">
    <source>
        <dbReference type="ARBA" id="ARBA00023203"/>
    </source>
</evidence>
<comment type="subunit">
    <text evidence="6">Heterodimer of an alpha and a beta subunit.</text>
</comment>
<evidence type="ECO:0000256" key="6">
    <source>
        <dbReference type="RuleBase" id="RU365077"/>
    </source>
</evidence>
<evidence type="ECO:0000313" key="8">
    <source>
        <dbReference type="EMBL" id="KAF3425122.1"/>
    </source>
</evidence>
<comment type="subunit">
    <text evidence="5">Component of the F-actin capping complex, composed of a heterodimer of an alpha and a beta subunit.</text>
</comment>
<keyword evidence="7" id="KW-0175">Coiled coil</keyword>
<dbReference type="GO" id="GO:0051016">
    <property type="term" value="P:barbed-end actin filament capping"/>
    <property type="evidence" value="ECO:0007669"/>
    <property type="project" value="UniProtKB-UniRule"/>
</dbReference>
<dbReference type="GO" id="GO:0030036">
    <property type="term" value="P:actin cytoskeleton organization"/>
    <property type="evidence" value="ECO:0007669"/>
    <property type="project" value="TreeGrafter"/>
</dbReference>
<dbReference type="InterPro" id="IPR042276">
    <property type="entry name" value="CapZ_alpha/beta_2"/>
</dbReference>
<feature type="coiled-coil region" evidence="7">
    <location>
        <begin position="220"/>
        <end position="247"/>
    </location>
</feature>
<dbReference type="InterPro" id="IPR037282">
    <property type="entry name" value="CapZ_alpha/beta"/>
</dbReference>
<dbReference type="InterPro" id="IPR002189">
    <property type="entry name" value="CapZ_alpha"/>
</dbReference>
<name>A0A833S8F8_9HYME</name>
<evidence type="ECO:0000256" key="2">
    <source>
        <dbReference type="ARBA" id="ARBA00014038"/>
    </source>
</evidence>
<dbReference type="InterPro" id="IPR017865">
    <property type="entry name" value="F-actin_cap_asu_CS"/>
</dbReference>
<dbReference type="Gene3D" id="3.30.1140.60">
    <property type="entry name" value="F-actin capping protein, alpha subunit"/>
    <property type="match status" value="1"/>
</dbReference>
<protein>
    <recommendedName>
        <fullName evidence="2 6">F-actin-capping protein subunit alpha</fullName>
    </recommendedName>
</protein>
<dbReference type="Proteomes" id="UP000655588">
    <property type="component" value="Unassembled WGS sequence"/>
</dbReference>
<comment type="similarity">
    <text evidence="1 6">Belongs to the F-actin-capping protein alpha subunit family.</text>
</comment>
<accession>A0A833S8F8</accession>